<proteinExistence type="predicted"/>
<gene>
    <name evidence="2" type="ORF">McpAg1_04130</name>
</gene>
<evidence type="ECO:0000313" key="3">
    <source>
        <dbReference type="Proteomes" id="UP001273136"/>
    </source>
</evidence>
<dbReference type="Gene3D" id="1.10.1220.10">
    <property type="entry name" value="Met repressor-like"/>
    <property type="match status" value="1"/>
</dbReference>
<organism evidence="2 3">
    <name type="scientific">Methanorbis furvi</name>
    <dbReference type="NCBI Taxonomy" id="3028299"/>
    <lineage>
        <taxon>Archaea</taxon>
        <taxon>Methanobacteriati</taxon>
        <taxon>Methanobacteriota</taxon>
        <taxon>Stenosarchaea group</taxon>
        <taxon>Methanomicrobia</taxon>
        <taxon>Methanomicrobiales</taxon>
        <taxon>Methanocorpusculaceae</taxon>
        <taxon>Methanorbis</taxon>
    </lineage>
</organism>
<dbReference type="InterPro" id="IPR002145">
    <property type="entry name" value="CopG"/>
</dbReference>
<name>A0AAE4MCN1_9EURY</name>
<dbReference type="CDD" id="cd22231">
    <property type="entry name" value="RHH_NikR_HicB-like"/>
    <property type="match status" value="1"/>
</dbReference>
<reference evidence="2" key="1">
    <citation type="submission" date="2023-06" db="EMBL/GenBank/DDBJ databases">
        <title>Genome sequence of Methancorpusculaceae sp. Ag1.</title>
        <authorList>
            <person name="Protasov E."/>
            <person name="Platt K."/>
            <person name="Poehlein A."/>
            <person name="Daniel R."/>
            <person name="Brune A."/>
        </authorList>
    </citation>
    <scope>NUCLEOTIDE SEQUENCE</scope>
    <source>
        <strain evidence="2">Ag1</strain>
    </source>
</reference>
<dbReference type="EMBL" id="JAWDKA010000002">
    <property type="protein sequence ID" value="MDV0441233.1"/>
    <property type="molecule type" value="Genomic_DNA"/>
</dbReference>
<dbReference type="AlphaFoldDB" id="A0AAE4MCN1"/>
<evidence type="ECO:0000313" key="2">
    <source>
        <dbReference type="EMBL" id="MDV0441233.1"/>
    </source>
</evidence>
<accession>A0AAE4MCN1</accession>
<dbReference type="Pfam" id="PF01402">
    <property type="entry name" value="RHH_1"/>
    <property type="match status" value="1"/>
</dbReference>
<protein>
    <recommendedName>
        <fullName evidence="1">Ribbon-helix-helix protein CopG domain-containing protein</fullName>
    </recommendedName>
</protein>
<evidence type="ECO:0000259" key="1">
    <source>
        <dbReference type="Pfam" id="PF01402"/>
    </source>
</evidence>
<dbReference type="Proteomes" id="UP001273136">
    <property type="component" value="Unassembled WGS sequence"/>
</dbReference>
<dbReference type="SUPFAM" id="SSF47598">
    <property type="entry name" value="Ribbon-helix-helix"/>
    <property type="match status" value="1"/>
</dbReference>
<dbReference type="InterPro" id="IPR010985">
    <property type="entry name" value="Ribbon_hlx_hlx"/>
</dbReference>
<dbReference type="InterPro" id="IPR013321">
    <property type="entry name" value="Arc_rbn_hlx_hlx"/>
</dbReference>
<feature type="domain" description="Ribbon-helix-helix protein CopG" evidence="1">
    <location>
        <begin position="34"/>
        <end position="72"/>
    </location>
</feature>
<keyword evidence="3" id="KW-1185">Reference proteome</keyword>
<dbReference type="GO" id="GO:0006355">
    <property type="term" value="P:regulation of DNA-templated transcription"/>
    <property type="evidence" value="ECO:0007669"/>
    <property type="project" value="InterPro"/>
</dbReference>
<sequence>MICPKQDVSRVSYKRQTNVRRMTDNCLNGVMMDRITIRLPPQQVELLEKLVETGEFPTVSEAVRYAVREFLAGRSERIIRESDQVSTFDVRL</sequence>
<comment type="caution">
    <text evidence="2">The sequence shown here is derived from an EMBL/GenBank/DDBJ whole genome shotgun (WGS) entry which is preliminary data.</text>
</comment>